<evidence type="ECO:0000313" key="2">
    <source>
        <dbReference type="EMBL" id="KAF2223461.1"/>
    </source>
</evidence>
<dbReference type="Proteomes" id="UP000799538">
    <property type="component" value="Unassembled WGS sequence"/>
</dbReference>
<accession>A0A6A6GCM4</accession>
<dbReference type="OrthoDB" id="73875at2759"/>
<dbReference type="EMBL" id="ML992506">
    <property type="protein sequence ID" value="KAF2223461.1"/>
    <property type="molecule type" value="Genomic_DNA"/>
</dbReference>
<keyword evidence="3" id="KW-1185">Reference proteome</keyword>
<feature type="transmembrane region" description="Helical" evidence="1">
    <location>
        <begin position="113"/>
        <end position="136"/>
    </location>
</feature>
<protein>
    <submittedName>
        <fullName evidence="2">Uncharacterized protein</fullName>
    </submittedName>
</protein>
<evidence type="ECO:0000313" key="3">
    <source>
        <dbReference type="Proteomes" id="UP000799538"/>
    </source>
</evidence>
<keyword evidence="1" id="KW-1133">Transmembrane helix</keyword>
<keyword evidence="1" id="KW-0472">Membrane</keyword>
<name>A0A6A6GCM4_9PEZI</name>
<evidence type="ECO:0000256" key="1">
    <source>
        <dbReference type="SAM" id="Phobius"/>
    </source>
</evidence>
<keyword evidence="1" id="KW-0812">Transmembrane</keyword>
<dbReference type="AlphaFoldDB" id="A0A6A6GCM4"/>
<sequence length="223" mass="23483">MILTNGCSGAGTGVQDCITKQSTFFWNFPTINPDNVEIFNPKIIVGESLTKAQDMLRRSKNMAMWAQWDTDLAISDVVDATSVPASSSEEAIASMETIVEQANDIIKREREEMILNFVSAILFFVPVGGAAASAAGLTALRSALRLIGTAGEAGLAVYGIVQDPKSAVIAILGFLLNAGGGRGSFKSAAGSRRGMSQNEYNGLGGVKVSLDRSGLLRGGVCRF</sequence>
<proteinExistence type="predicted"/>
<reference evidence="3" key="1">
    <citation type="journal article" date="2020" name="Stud. Mycol.">
        <title>101 Dothideomycetes genomes: A test case for predicting lifestyles and emergence of pathogens.</title>
        <authorList>
            <person name="Haridas S."/>
            <person name="Albert R."/>
            <person name="Binder M."/>
            <person name="Bloem J."/>
            <person name="LaButti K."/>
            <person name="Salamov A."/>
            <person name="Andreopoulos B."/>
            <person name="Baker S."/>
            <person name="Barry K."/>
            <person name="Bills G."/>
            <person name="Bluhm B."/>
            <person name="Cannon C."/>
            <person name="Castanera R."/>
            <person name="Culley D."/>
            <person name="Daum C."/>
            <person name="Ezra D."/>
            <person name="Gonzalez J."/>
            <person name="Henrissat B."/>
            <person name="Kuo A."/>
            <person name="Liang C."/>
            <person name="Lipzen A."/>
            <person name="Lutzoni F."/>
            <person name="Magnuson J."/>
            <person name="Mondo S."/>
            <person name="Nolan M."/>
            <person name="Ohm R."/>
            <person name="Pangilinan J."/>
            <person name="Park H.-J."/>
            <person name="Ramirez L."/>
            <person name="Alfaro M."/>
            <person name="Sun H."/>
            <person name="Tritt A."/>
            <person name="Yoshinaga Y."/>
            <person name="Zwiers L.-H."/>
            <person name="Turgeon B."/>
            <person name="Goodwin S."/>
            <person name="Spatafora J."/>
            <person name="Crous P."/>
            <person name="Grigoriev I."/>
        </authorList>
    </citation>
    <scope>NUCLEOTIDE SEQUENCE [LARGE SCALE GENOMIC DNA]</scope>
    <source>
        <strain evidence="3">CECT 20119</strain>
    </source>
</reference>
<gene>
    <name evidence="2" type="ORF">BDZ85DRAFT_109795</name>
</gene>
<organism evidence="2 3">
    <name type="scientific">Elsinoe ampelina</name>
    <dbReference type="NCBI Taxonomy" id="302913"/>
    <lineage>
        <taxon>Eukaryota</taxon>
        <taxon>Fungi</taxon>
        <taxon>Dikarya</taxon>
        <taxon>Ascomycota</taxon>
        <taxon>Pezizomycotina</taxon>
        <taxon>Dothideomycetes</taxon>
        <taxon>Dothideomycetidae</taxon>
        <taxon>Myriangiales</taxon>
        <taxon>Elsinoaceae</taxon>
        <taxon>Elsinoe</taxon>
    </lineage>
</organism>